<keyword evidence="8" id="KW-1185">Reference proteome</keyword>
<dbReference type="GO" id="GO:0043138">
    <property type="term" value="F:3'-5' DNA helicase activity"/>
    <property type="evidence" value="ECO:0007669"/>
    <property type="project" value="TreeGrafter"/>
</dbReference>
<name>A0A8J3GBU0_9BACT</name>
<dbReference type="Gene3D" id="3.40.50.300">
    <property type="entry name" value="P-loop containing nucleotide triphosphate hydrolases"/>
    <property type="match status" value="2"/>
</dbReference>
<organism evidence="7 8">
    <name type="scientific">Cerasicoccus arenae</name>
    <dbReference type="NCBI Taxonomy" id="424488"/>
    <lineage>
        <taxon>Bacteria</taxon>
        <taxon>Pseudomonadati</taxon>
        <taxon>Verrucomicrobiota</taxon>
        <taxon>Opitutia</taxon>
        <taxon>Puniceicoccales</taxon>
        <taxon>Cerasicoccaceae</taxon>
        <taxon>Cerasicoccus</taxon>
    </lineage>
</organism>
<reference evidence="7" key="1">
    <citation type="journal article" date="2014" name="Int. J. Syst. Evol. Microbiol.">
        <title>Complete genome sequence of Corynebacterium casei LMG S-19264T (=DSM 44701T), isolated from a smear-ripened cheese.</title>
        <authorList>
            <consortium name="US DOE Joint Genome Institute (JGI-PGF)"/>
            <person name="Walter F."/>
            <person name="Albersmeier A."/>
            <person name="Kalinowski J."/>
            <person name="Ruckert C."/>
        </authorList>
    </citation>
    <scope>NUCLEOTIDE SEQUENCE</scope>
    <source>
        <strain evidence="7">KCTC 12870</strain>
    </source>
</reference>
<dbReference type="PANTHER" id="PTHR11070">
    <property type="entry name" value="UVRD / RECB / PCRA DNA HELICASE FAMILY MEMBER"/>
    <property type="match status" value="1"/>
</dbReference>
<dbReference type="SUPFAM" id="SSF52540">
    <property type="entry name" value="P-loop containing nucleoside triphosphate hydrolases"/>
    <property type="match status" value="1"/>
</dbReference>
<dbReference type="Proteomes" id="UP000642829">
    <property type="component" value="Unassembled WGS sequence"/>
</dbReference>
<dbReference type="PANTHER" id="PTHR11070:SF2">
    <property type="entry name" value="ATP-DEPENDENT DNA HELICASE SRS2"/>
    <property type="match status" value="1"/>
</dbReference>
<dbReference type="RefSeq" id="WP_189511718.1">
    <property type="nucleotide sequence ID" value="NZ_BMXG01000003.1"/>
</dbReference>
<proteinExistence type="predicted"/>
<dbReference type="EMBL" id="BMXG01000003">
    <property type="protein sequence ID" value="GHB93376.1"/>
    <property type="molecule type" value="Genomic_DNA"/>
</dbReference>
<evidence type="ECO:0000313" key="7">
    <source>
        <dbReference type="EMBL" id="GHB93376.1"/>
    </source>
</evidence>
<keyword evidence="3" id="KW-0347">Helicase</keyword>
<evidence type="ECO:0000256" key="3">
    <source>
        <dbReference type="ARBA" id="ARBA00022806"/>
    </source>
</evidence>
<dbReference type="GO" id="GO:0003677">
    <property type="term" value="F:DNA binding"/>
    <property type="evidence" value="ECO:0007669"/>
    <property type="project" value="InterPro"/>
</dbReference>
<feature type="domain" description="UvrD-like helicase ATP-binding" evidence="6">
    <location>
        <begin position="230"/>
        <end position="454"/>
    </location>
</feature>
<keyword evidence="2" id="KW-0378">Hydrolase</keyword>
<dbReference type="GO" id="GO:0005524">
    <property type="term" value="F:ATP binding"/>
    <property type="evidence" value="ECO:0007669"/>
    <property type="project" value="UniProtKB-KW"/>
</dbReference>
<evidence type="ECO:0000313" key="8">
    <source>
        <dbReference type="Proteomes" id="UP000642829"/>
    </source>
</evidence>
<dbReference type="InterPro" id="IPR000212">
    <property type="entry name" value="DNA_helicase_UvrD/REP"/>
</dbReference>
<evidence type="ECO:0000259" key="6">
    <source>
        <dbReference type="Pfam" id="PF00580"/>
    </source>
</evidence>
<dbReference type="InterPro" id="IPR027417">
    <property type="entry name" value="P-loop_NTPase"/>
</dbReference>
<gene>
    <name evidence="7" type="ORF">GCM10007047_05990</name>
</gene>
<accession>A0A8J3GBU0</accession>
<dbReference type="InterPro" id="IPR014016">
    <property type="entry name" value="UvrD-like_ATP-bd"/>
</dbReference>
<evidence type="ECO:0000256" key="4">
    <source>
        <dbReference type="ARBA" id="ARBA00022840"/>
    </source>
</evidence>
<keyword evidence="4" id="KW-0067">ATP-binding</keyword>
<evidence type="ECO:0000256" key="2">
    <source>
        <dbReference type="ARBA" id="ARBA00022801"/>
    </source>
</evidence>
<protein>
    <recommendedName>
        <fullName evidence="5">DNA 3'-5' helicase II</fullName>
    </recommendedName>
</protein>
<keyword evidence="1" id="KW-0547">Nucleotide-binding</keyword>
<evidence type="ECO:0000256" key="5">
    <source>
        <dbReference type="ARBA" id="ARBA00034923"/>
    </source>
</evidence>
<dbReference type="GO" id="GO:0000725">
    <property type="term" value="P:recombinational repair"/>
    <property type="evidence" value="ECO:0007669"/>
    <property type="project" value="TreeGrafter"/>
</dbReference>
<comment type="caution">
    <text evidence="7">The sequence shown here is derived from an EMBL/GenBank/DDBJ whole genome shotgun (WGS) entry which is preliminary data.</text>
</comment>
<dbReference type="GO" id="GO:0016787">
    <property type="term" value="F:hydrolase activity"/>
    <property type="evidence" value="ECO:0007669"/>
    <property type="project" value="UniProtKB-KW"/>
</dbReference>
<dbReference type="AlphaFoldDB" id="A0A8J3GBU0"/>
<evidence type="ECO:0000256" key="1">
    <source>
        <dbReference type="ARBA" id="ARBA00022741"/>
    </source>
</evidence>
<sequence length="669" mass="76065">MARMLPDRLPQKLPDHLVKVWRQLRAIDDDDLVCRISYQIANPNHPDFLVIYRNRAAFLLAVNSADTEAVDRYFQCELLDGDGEAPEDLKQAHSLSAFTQVVLEELGAGADLSLQHWVLFPKASDESVERLARSWQGAPRLFLGKQECREESLLRHFQAAADLELDQQVLNLIVGRFAPEAAIPASWVTRAERLSTKEAPKQMDFLLDYDQEAAMKRDLELSSEAFKAASSGHVRLVTGTAGCGKTLILLFRARLSATLNDNQRVLVLMHNKPLRADLQTRAKELGMSRNVEWRTFFSWLHSMMKFNMIEPATRNAFINQALKDEELEGQFTREFLLDEFEWISDNALDSPSLDWYLESARTGRKRALQPTQRQGVYQLYSLYRKMLDSQDQVDWPVAPRLFLKKLRDGAIAGKTYHTIYIDEAQFFAPIWFECVKAALHPEYGRLFMAADPTQGFLRSGQSWVQVLGGDMRGRSQRLTKPYRNTREIMALAKRFYVSRIRSEEDEVNLPDQAYIESMPSGEAANLVNAGSRSMQNVLVEQLKQLFDSGLNPGNVLLIDASGYSEQSELDHLGIHFGDKIVSAADAKNRSQMRVSTINACTGIESPIVVIIGLDRLFEQEKALGMDEIDREELVRKNTKRVFVAITRASQKVVVVFKSENTRRILTTKE</sequence>
<dbReference type="Pfam" id="PF00580">
    <property type="entry name" value="UvrD-helicase"/>
    <property type="match status" value="1"/>
</dbReference>
<reference evidence="7" key="2">
    <citation type="submission" date="2020-09" db="EMBL/GenBank/DDBJ databases">
        <authorList>
            <person name="Sun Q."/>
            <person name="Kim S."/>
        </authorList>
    </citation>
    <scope>NUCLEOTIDE SEQUENCE</scope>
    <source>
        <strain evidence="7">KCTC 12870</strain>
    </source>
</reference>